<evidence type="ECO:0000256" key="1">
    <source>
        <dbReference type="ARBA" id="ARBA00006285"/>
    </source>
</evidence>
<evidence type="ECO:0000259" key="5">
    <source>
        <dbReference type="Pfam" id="PF00728"/>
    </source>
</evidence>
<evidence type="ECO:0000256" key="4">
    <source>
        <dbReference type="SAM" id="SignalP"/>
    </source>
</evidence>
<evidence type="ECO:0000259" key="6">
    <source>
        <dbReference type="Pfam" id="PF02838"/>
    </source>
</evidence>
<dbReference type="SUPFAM" id="SSF51445">
    <property type="entry name" value="(Trans)glycosidases"/>
    <property type="match status" value="1"/>
</dbReference>
<feature type="chain" id="PRO_5045994172" evidence="4">
    <location>
        <begin position="27"/>
        <end position="707"/>
    </location>
</feature>
<feature type="domain" description="Glycoside hydrolase family 20 catalytic" evidence="5">
    <location>
        <begin position="179"/>
        <end position="493"/>
    </location>
</feature>
<keyword evidence="4" id="KW-0732">Signal</keyword>
<comment type="caution">
    <text evidence="7">The sequence shown here is derived from an EMBL/GenBank/DDBJ whole genome shotgun (WGS) entry which is preliminary data.</text>
</comment>
<dbReference type="PANTHER" id="PTHR22600">
    <property type="entry name" value="BETA-HEXOSAMINIDASE"/>
    <property type="match status" value="1"/>
</dbReference>
<dbReference type="Proteomes" id="UP001165296">
    <property type="component" value="Unassembled WGS sequence"/>
</dbReference>
<dbReference type="SUPFAM" id="SSF55545">
    <property type="entry name" value="beta-N-acetylhexosaminidase-like domain"/>
    <property type="match status" value="1"/>
</dbReference>
<dbReference type="PRINTS" id="PR00738">
    <property type="entry name" value="GLHYDRLASE20"/>
</dbReference>
<dbReference type="PANTHER" id="PTHR22600:SF21">
    <property type="entry name" value="BETA-HEXOSAMINIDASE A"/>
    <property type="match status" value="1"/>
</dbReference>
<dbReference type="InterPro" id="IPR015882">
    <property type="entry name" value="HEX_bac_N"/>
</dbReference>
<proteinExistence type="inferred from homology"/>
<protein>
    <submittedName>
        <fullName evidence="7">Beta-N-acetylhexosaminidase</fullName>
    </submittedName>
</protein>
<dbReference type="RefSeq" id="WP_226173406.1">
    <property type="nucleotide sequence ID" value="NZ_JAJADR010000001.1"/>
</dbReference>
<keyword evidence="2" id="KW-0378">Hydrolase</keyword>
<dbReference type="Gene3D" id="3.20.20.80">
    <property type="entry name" value="Glycosidases"/>
    <property type="match status" value="1"/>
</dbReference>
<sequence length="707" mass="78612">MSVPPCLSRLLLVLFLLGAGSHLLLAQNPVTDTRALLPVPSMAQWGKSRFALKGQWRVQLQGPKADSALRPTMLQFGTWLSQQTNDKRLKTEFVPAGANPSLTISGAADLTIYYGRLGKLDLLGEDEMYSLRVTPMGMLLSANTHLGVLRGLATLRQLLSTEKKDYGFAEVDIADSPRFRWRGLLIDAARHFMPVAVVKRNLDAMAAVKLNVLHWHLSDDQAFRVESKALPRLHQVGGQYYTQAQVRDVIGYAAARGIRVVPEFDMPGHTTSWMAAYPELASIDSAYGPAQTWRTLNIALDPTKETTYQLIDKLLAEMTPLFPDPYFHIGGDENDGRQWRRSPRIMAWSKENGFLKDNGQLDKHGLQTYFNRRILQFITKYHKKMVGWDEILGPGLPADAVIQSWRGRKGLYDAAKQGHAAILSNGYYLDLNYSAATYYLNDPLPTDAPLTDSQKNLVLGGEATMWAEFADSIIIESRIWPRAAAVAERLWSAAYVRDVPDMYRRLALVSSELETLGLQHRKAPERLLAQLAGSRDASALRTLAGVLEPVKEYKRHFQGFTYSTATPLNRLVDAAPAESEAGRQFGVAVEGLVQYLQLAPAAERFKGASSKSLLAFLNAQLRTWQTNDQRLQPLFLKGSSLWEYAPLSTQLRLISALGLERLQMLEKGQKPSAAWQAAALKQLDAAKAPAGQAELAVVTHLRKLLTL</sequence>
<evidence type="ECO:0000313" key="8">
    <source>
        <dbReference type="Proteomes" id="UP001165296"/>
    </source>
</evidence>
<accession>A0ABS8AQ72</accession>
<evidence type="ECO:0000256" key="2">
    <source>
        <dbReference type="ARBA" id="ARBA00022801"/>
    </source>
</evidence>
<dbReference type="EMBL" id="JAJADR010000001">
    <property type="protein sequence ID" value="MCB2407559.1"/>
    <property type="molecule type" value="Genomic_DNA"/>
</dbReference>
<feature type="signal peptide" evidence="4">
    <location>
        <begin position="1"/>
        <end position="26"/>
    </location>
</feature>
<dbReference type="Pfam" id="PF00728">
    <property type="entry name" value="Glyco_hydro_20"/>
    <property type="match status" value="1"/>
</dbReference>
<evidence type="ECO:0000256" key="3">
    <source>
        <dbReference type="ARBA" id="ARBA00023295"/>
    </source>
</evidence>
<dbReference type="InterPro" id="IPR025705">
    <property type="entry name" value="Beta_hexosaminidase_sua/sub"/>
</dbReference>
<feature type="domain" description="Beta-hexosaminidase bacterial type N-terminal" evidence="6">
    <location>
        <begin position="35"/>
        <end position="175"/>
    </location>
</feature>
<dbReference type="InterPro" id="IPR017853">
    <property type="entry name" value="GH"/>
</dbReference>
<keyword evidence="3" id="KW-0326">Glycosidase</keyword>
<gene>
    <name evidence="7" type="ORF">LGH74_06185</name>
</gene>
<dbReference type="InterPro" id="IPR015883">
    <property type="entry name" value="Glyco_hydro_20_cat"/>
</dbReference>
<reference evidence="7" key="1">
    <citation type="submission" date="2021-10" db="EMBL/GenBank/DDBJ databases">
        <authorList>
            <person name="Dean J.D."/>
            <person name="Kim M.K."/>
            <person name="Newey C.N."/>
            <person name="Stoker T.S."/>
            <person name="Thompson D.W."/>
            <person name="Grose J.H."/>
        </authorList>
    </citation>
    <scope>NUCLEOTIDE SEQUENCE</scope>
    <source>
        <strain evidence="7">BT178</strain>
    </source>
</reference>
<evidence type="ECO:0000313" key="7">
    <source>
        <dbReference type="EMBL" id="MCB2407559.1"/>
    </source>
</evidence>
<name>A0ABS8AQ72_9BACT</name>
<dbReference type="Pfam" id="PF02838">
    <property type="entry name" value="Glyco_hydro_20b"/>
    <property type="match status" value="1"/>
</dbReference>
<dbReference type="Gene3D" id="3.30.379.10">
    <property type="entry name" value="Chitobiase/beta-hexosaminidase domain 2-like"/>
    <property type="match status" value="1"/>
</dbReference>
<organism evidence="7 8">
    <name type="scientific">Hymenobacter lucidus</name>
    <dbReference type="NCBI Taxonomy" id="2880930"/>
    <lineage>
        <taxon>Bacteria</taxon>
        <taxon>Pseudomonadati</taxon>
        <taxon>Bacteroidota</taxon>
        <taxon>Cytophagia</taxon>
        <taxon>Cytophagales</taxon>
        <taxon>Hymenobacteraceae</taxon>
        <taxon>Hymenobacter</taxon>
    </lineage>
</organism>
<comment type="similarity">
    <text evidence="1">Belongs to the glycosyl hydrolase 20 family.</text>
</comment>
<dbReference type="InterPro" id="IPR029018">
    <property type="entry name" value="Hex-like_dom2"/>
</dbReference>
<keyword evidence="8" id="KW-1185">Reference proteome</keyword>